<comment type="caution">
    <text evidence="2">The sequence shown here is derived from an EMBL/GenBank/DDBJ whole genome shotgun (WGS) entry which is preliminary data.</text>
</comment>
<dbReference type="Gene3D" id="3.90.1340.10">
    <property type="entry name" value="Phage tail collar domain"/>
    <property type="match status" value="1"/>
</dbReference>
<dbReference type="InterPro" id="IPR037053">
    <property type="entry name" value="Phage_tail_collar_dom_sf"/>
</dbReference>
<organism evidence="2 3">
    <name type="scientific">Magnetospirillum sulfuroxidans</name>
    <dbReference type="NCBI Taxonomy" id="611300"/>
    <lineage>
        <taxon>Bacteria</taxon>
        <taxon>Pseudomonadati</taxon>
        <taxon>Pseudomonadota</taxon>
        <taxon>Alphaproteobacteria</taxon>
        <taxon>Rhodospirillales</taxon>
        <taxon>Rhodospirillaceae</taxon>
        <taxon>Magnetospirillum</taxon>
    </lineage>
</organism>
<evidence type="ECO:0000313" key="2">
    <source>
        <dbReference type="EMBL" id="MBR9971302.1"/>
    </source>
</evidence>
<keyword evidence="3" id="KW-1185">Reference proteome</keyword>
<feature type="domain" description="Phage tail collar" evidence="1">
    <location>
        <begin position="7"/>
        <end position="60"/>
    </location>
</feature>
<dbReference type="Proteomes" id="UP000680714">
    <property type="component" value="Unassembled WGS sequence"/>
</dbReference>
<name>A0ABS5IA60_9PROT</name>
<dbReference type="RefSeq" id="WP_211546949.1">
    <property type="nucleotide sequence ID" value="NZ_JAGTUF010000004.1"/>
</dbReference>
<evidence type="ECO:0000259" key="1">
    <source>
        <dbReference type="Pfam" id="PF07484"/>
    </source>
</evidence>
<dbReference type="EMBL" id="JAGTUF010000004">
    <property type="protein sequence ID" value="MBR9971302.1"/>
    <property type="molecule type" value="Genomic_DNA"/>
</dbReference>
<reference evidence="2 3" key="1">
    <citation type="submission" date="2021-04" db="EMBL/GenBank/DDBJ databases">
        <title>Magnetospirillum sulfuroxidans sp. nov., a facultative chemolithoautotrophic sulfur-oxidizing alphaproteobacterium isolated from freshwater sediment and proposals for Paramagetospirillum gen. nov., and Magnetospirillaceae fam. nov.</title>
        <authorList>
            <person name="Koziaeva V."/>
            <person name="Geelhoed J.S."/>
            <person name="Sorokin D.Y."/>
            <person name="Grouzdev D.S."/>
        </authorList>
    </citation>
    <scope>NUCLEOTIDE SEQUENCE [LARGE SCALE GENOMIC DNA]</scope>
    <source>
        <strain evidence="2 3">J10</strain>
    </source>
</reference>
<accession>A0ABS5IA60</accession>
<evidence type="ECO:0000313" key="3">
    <source>
        <dbReference type="Proteomes" id="UP000680714"/>
    </source>
</evidence>
<dbReference type="Pfam" id="PF07484">
    <property type="entry name" value="Collar"/>
    <property type="match status" value="1"/>
</dbReference>
<sequence length="189" mass="19620">MAEAFVGQIGMFGFSFVPQDWAYCSGSELLVMQYQALYAVIGTTFGSTSNQKFNLPDLRGGYGLSGIGTGDAGYAGVYSEKVGSLQTVVSASNLPTHTHAVVAANAVANDPATLLPAGKVLAEGYYGSGPAGQRPRNIYTAYNQNTAVPMANTTISPFGGAGTAVVGNQQPYVALNLCICIDGYFPVRP</sequence>
<dbReference type="InterPro" id="IPR011083">
    <property type="entry name" value="Phage_tail_collar_dom"/>
</dbReference>
<dbReference type="SUPFAM" id="SSF88874">
    <property type="entry name" value="Receptor-binding domain of short tail fibre protein gp12"/>
    <property type="match status" value="1"/>
</dbReference>
<proteinExistence type="predicted"/>
<gene>
    <name evidence="2" type="ORF">KEC16_06225</name>
</gene>
<protein>
    <submittedName>
        <fullName evidence="2">Tail fiber protein</fullName>
    </submittedName>
</protein>